<feature type="chain" id="PRO_5012386975" evidence="6">
    <location>
        <begin position="20"/>
        <end position="621"/>
    </location>
</feature>
<dbReference type="STRING" id="683124.SAMN05444337_0748"/>
<dbReference type="InterPro" id="IPR050330">
    <property type="entry name" value="Bact_OuterMem_StrucFunc"/>
</dbReference>
<dbReference type="AlphaFoldDB" id="A0A1M6DV73"/>
<dbReference type="InterPro" id="IPR011990">
    <property type="entry name" value="TPR-like_helical_dom_sf"/>
</dbReference>
<dbReference type="InterPro" id="IPR006665">
    <property type="entry name" value="OmpA-like"/>
</dbReference>
<dbReference type="Gene3D" id="2.60.40.1120">
    <property type="entry name" value="Carboxypeptidase-like, regulatory domain"/>
    <property type="match status" value="1"/>
</dbReference>
<keyword evidence="3" id="KW-0998">Cell outer membrane</keyword>
<dbReference type="Pfam" id="PF00691">
    <property type="entry name" value="OmpA"/>
    <property type="match status" value="1"/>
</dbReference>
<dbReference type="PANTHER" id="PTHR30329">
    <property type="entry name" value="STATOR ELEMENT OF FLAGELLAR MOTOR COMPLEX"/>
    <property type="match status" value="1"/>
</dbReference>
<evidence type="ECO:0000259" key="7">
    <source>
        <dbReference type="PROSITE" id="PS51123"/>
    </source>
</evidence>
<dbReference type="CDD" id="cd07185">
    <property type="entry name" value="OmpA_C-like"/>
    <property type="match status" value="1"/>
</dbReference>
<dbReference type="Proteomes" id="UP000184232">
    <property type="component" value="Unassembled WGS sequence"/>
</dbReference>
<dbReference type="InterPro" id="IPR011042">
    <property type="entry name" value="6-blade_b-propeller_TolB-like"/>
</dbReference>
<proteinExistence type="predicted"/>
<evidence type="ECO:0000256" key="2">
    <source>
        <dbReference type="ARBA" id="ARBA00023136"/>
    </source>
</evidence>
<dbReference type="GO" id="GO:0009279">
    <property type="term" value="C:cell outer membrane"/>
    <property type="evidence" value="ECO:0007669"/>
    <property type="project" value="UniProtKB-SubCell"/>
</dbReference>
<keyword evidence="6" id="KW-0732">Signal</keyword>
<dbReference type="PROSITE" id="PS50005">
    <property type="entry name" value="TPR"/>
    <property type="match status" value="1"/>
</dbReference>
<feature type="repeat" description="TPR" evidence="4">
    <location>
        <begin position="87"/>
        <end position="120"/>
    </location>
</feature>
<dbReference type="PRINTS" id="PR01021">
    <property type="entry name" value="OMPADOMAIN"/>
</dbReference>
<dbReference type="OrthoDB" id="9809364at2"/>
<dbReference type="PROSITE" id="PS51123">
    <property type="entry name" value="OMPA_2"/>
    <property type="match status" value="1"/>
</dbReference>
<accession>A0A1M6DV73</accession>
<dbReference type="Gene3D" id="1.25.40.10">
    <property type="entry name" value="Tetratricopeptide repeat domain"/>
    <property type="match status" value="1"/>
</dbReference>
<comment type="subcellular location">
    <subcellularLocation>
        <location evidence="1">Cell outer membrane</location>
    </subcellularLocation>
</comment>
<dbReference type="SUPFAM" id="SSF48452">
    <property type="entry name" value="TPR-like"/>
    <property type="match status" value="1"/>
</dbReference>
<dbReference type="RefSeq" id="WP_072781849.1">
    <property type="nucleotide sequence ID" value="NZ_CP045292.1"/>
</dbReference>
<dbReference type="Gene3D" id="3.30.1330.60">
    <property type="entry name" value="OmpA-like domain"/>
    <property type="match status" value="1"/>
</dbReference>
<dbReference type="InterPro" id="IPR011659">
    <property type="entry name" value="WD40"/>
</dbReference>
<evidence type="ECO:0000313" key="9">
    <source>
        <dbReference type="Proteomes" id="UP000184232"/>
    </source>
</evidence>
<dbReference type="SUPFAM" id="SSF82171">
    <property type="entry name" value="DPP6 N-terminal domain-like"/>
    <property type="match status" value="1"/>
</dbReference>
<dbReference type="SUPFAM" id="SSF49464">
    <property type="entry name" value="Carboxypeptidase regulatory domain-like"/>
    <property type="match status" value="1"/>
</dbReference>
<dbReference type="SUPFAM" id="SSF103088">
    <property type="entry name" value="OmpA-like"/>
    <property type="match status" value="1"/>
</dbReference>
<reference evidence="8 9" key="1">
    <citation type="submission" date="2016-11" db="EMBL/GenBank/DDBJ databases">
        <authorList>
            <person name="Jaros S."/>
            <person name="Januszkiewicz K."/>
            <person name="Wedrychowicz H."/>
        </authorList>
    </citation>
    <scope>NUCLEOTIDE SEQUENCE [LARGE SCALE GENOMIC DNA]</scope>
    <source>
        <strain evidence="8 9">DSM 22807</strain>
    </source>
</reference>
<dbReference type="Pfam" id="PF07676">
    <property type="entry name" value="PD40"/>
    <property type="match status" value="2"/>
</dbReference>
<evidence type="ECO:0000256" key="4">
    <source>
        <dbReference type="PROSITE-ProRule" id="PRU00339"/>
    </source>
</evidence>
<dbReference type="InterPro" id="IPR036737">
    <property type="entry name" value="OmpA-like_sf"/>
</dbReference>
<feature type="signal peptide" evidence="6">
    <location>
        <begin position="1"/>
        <end position="19"/>
    </location>
</feature>
<evidence type="ECO:0000256" key="5">
    <source>
        <dbReference type="PROSITE-ProRule" id="PRU00473"/>
    </source>
</evidence>
<dbReference type="EMBL" id="FQZH01000001">
    <property type="protein sequence ID" value="SHI77029.1"/>
    <property type="molecule type" value="Genomic_DNA"/>
</dbReference>
<evidence type="ECO:0000256" key="3">
    <source>
        <dbReference type="ARBA" id="ARBA00023237"/>
    </source>
</evidence>
<keyword evidence="2 5" id="KW-0472">Membrane</keyword>
<dbReference type="InterPro" id="IPR006664">
    <property type="entry name" value="OMP_bac"/>
</dbReference>
<keyword evidence="9" id="KW-1185">Reference proteome</keyword>
<evidence type="ECO:0000256" key="1">
    <source>
        <dbReference type="ARBA" id="ARBA00004442"/>
    </source>
</evidence>
<evidence type="ECO:0000256" key="6">
    <source>
        <dbReference type="SAM" id="SignalP"/>
    </source>
</evidence>
<protein>
    <submittedName>
        <fullName evidence="8">WD40-like Beta Propeller Repeat</fullName>
    </submittedName>
</protein>
<evidence type="ECO:0000313" key="8">
    <source>
        <dbReference type="EMBL" id="SHI77029.1"/>
    </source>
</evidence>
<organism evidence="8 9">
    <name type="scientific">Flavobacterium haoranii</name>
    <dbReference type="NCBI Taxonomy" id="683124"/>
    <lineage>
        <taxon>Bacteria</taxon>
        <taxon>Pseudomonadati</taxon>
        <taxon>Bacteroidota</taxon>
        <taxon>Flavobacteriia</taxon>
        <taxon>Flavobacteriales</taxon>
        <taxon>Flavobacteriaceae</taxon>
        <taxon>Flavobacterium</taxon>
    </lineage>
</organism>
<dbReference type="InterPro" id="IPR008969">
    <property type="entry name" value="CarboxyPept-like_regulatory"/>
</dbReference>
<keyword evidence="4" id="KW-0802">TPR repeat</keyword>
<feature type="domain" description="OmpA-like" evidence="7">
    <location>
        <begin position="503"/>
        <end position="621"/>
    </location>
</feature>
<name>A0A1M6DV73_9FLAO</name>
<gene>
    <name evidence="8" type="ORF">SAMN05444337_0748</name>
</gene>
<dbReference type="InterPro" id="IPR019734">
    <property type="entry name" value="TPR_rpt"/>
</dbReference>
<dbReference type="PANTHER" id="PTHR30329:SF21">
    <property type="entry name" value="LIPOPROTEIN YIAD-RELATED"/>
    <property type="match status" value="1"/>
</dbReference>
<sequence>MKKLYITLSFVIVSGVLCAQNKDTKVADKLFDKYEYVDAANEYLKLVEKGKSDLYVETQLAESYYNVFNTKEASKWYAKIADQKNDAETYFKYAQMLKAEGKYTEADKQMEKFAALAPKDQRAIAFKNNPNYLNRLKQQAQLFDITPSTISSDKSDFGAVLTSANEVYFSSARNESRKTNGWSDEPYLDIYKAIYNENGTLSEPTAVSEINTKWHDGPVAVTADGNTMYYASESFNEGDFEKNKEKKLKYGKIYLYKATKEGDKWSNSRALPFNSKAYSVRNPAISKDGKTLYFSSDMPGGQGGEDLWKVSVDGDSYGTPENLGTTVNTEGDESFPFVTDNNVLYFASNARQGFGGFDVYKYDLSKGGDVTNIGAPVNTEKDDFSFSFNTQKKVAFFSSNRAGVDNIYLATPICGVNALVAVKDAKTGMPIEGAFISVVDEKGKVVNSDNSAANGNATFGLNCEKEYGFQVSKQGYENGVFTMAKSEGGNVTVEANLEPIKPIITEKEVILQPIFFEFNRSNITPQGASELDKLVEVMNEHPEMVIFVKSHTDSRGSDRYNLNLSERRAKSTVQYVISKGIAKERISGQGFGESEPKVPCDSCTEEQHAENRRSEFLIVKK</sequence>
<dbReference type="Gene3D" id="2.120.10.30">
    <property type="entry name" value="TolB, C-terminal domain"/>
    <property type="match status" value="1"/>
</dbReference>